<dbReference type="EMBL" id="UPHP01000057">
    <property type="protein sequence ID" value="VBA38522.1"/>
    <property type="molecule type" value="Genomic_DNA"/>
</dbReference>
<feature type="region of interest" description="Disordered" evidence="1">
    <location>
        <begin position="1"/>
        <end position="36"/>
    </location>
</feature>
<feature type="region of interest" description="Disordered" evidence="1">
    <location>
        <begin position="54"/>
        <end position="109"/>
    </location>
</feature>
<evidence type="ECO:0000313" key="2">
    <source>
        <dbReference type="EMBL" id="VBA38522.1"/>
    </source>
</evidence>
<proteinExistence type="predicted"/>
<protein>
    <submittedName>
        <fullName evidence="2">Uncharacterized protein</fullName>
    </submittedName>
</protein>
<name>A0A498Q1U3_9MYCO</name>
<keyword evidence="3" id="KW-1185">Reference proteome</keyword>
<evidence type="ECO:0000313" key="3">
    <source>
        <dbReference type="Proteomes" id="UP000273307"/>
    </source>
</evidence>
<feature type="compositionally biased region" description="Low complexity" evidence="1">
    <location>
        <begin position="69"/>
        <end position="79"/>
    </location>
</feature>
<sequence length="276" mass="27925">MATAGTEHTTVAAGAAGAAESGSSGTSSATGAAVAEQPAVAADTTNAAVGVVDRRAPAGPPNAAIAVKPPARSARTASSAGGGGRSGPAGPTHAAIAQQAGGPAGPASRSDVRAIAAVAAIAQQPPAGPAGCADGSADPVGAVADQRAPGQCQEGLVDQVEQILLDIGGLGPGICGHTRIEALHKLGVKRRDLGAQRLVLRCVLRKQRRNSRRDLVGTGRQQARGGHRCRGVGRAYGRTDARQIRYRRGHYVRHRDHKRHLETSISHRDQAVVAGE</sequence>
<gene>
    <name evidence="2" type="ORF">LAUMK136_02539</name>
</gene>
<dbReference type="Proteomes" id="UP000273307">
    <property type="component" value="Unassembled WGS sequence"/>
</dbReference>
<dbReference type="AlphaFoldDB" id="A0A498Q1U3"/>
<evidence type="ECO:0000256" key="1">
    <source>
        <dbReference type="SAM" id="MobiDB-lite"/>
    </source>
</evidence>
<reference evidence="2 3" key="1">
    <citation type="submission" date="2018-09" db="EMBL/GenBank/DDBJ databases">
        <authorList>
            <person name="Tagini F."/>
        </authorList>
    </citation>
    <scope>NUCLEOTIDE SEQUENCE [LARGE SCALE GENOMIC DNA]</scope>
    <source>
        <strain evidence="2 3">MK136</strain>
    </source>
</reference>
<organism evidence="2 3">
    <name type="scientific">Mycobacterium attenuatum</name>
    <dbReference type="NCBI Taxonomy" id="2341086"/>
    <lineage>
        <taxon>Bacteria</taxon>
        <taxon>Bacillati</taxon>
        <taxon>Actinomycetota</taxon>
        <taxon>Actinomycetes</taxon>
        <taxon>Mycobacteriales</taxon>
        <taxon>Mycobacteriaceae</taxon>
        <taxon>Mycobacterium</taxon>
    </lineage>
</organism>
<feature type="compositionally biased region" description="Low complexity" evidence="1">
    <location>
        <begin position="88"/>
        <end position="109"/>
    </location>
</feature>
<feature type="region of interest" description="Disordered" evidence="1">
    <location>
        <begin position="211"/>
        <end position="232"/>
    </location>
</feature>
<accession>A0A498Q1U3</accession>